<organism evidence="1 2">
    <name type="scientific">Panagrolaimus sp. JU765</name>
    <dbReference type="NCBI Taxonomy" id="591449"/>
    <lineage>
        <taxon>Eukaryota</taxon>
        <taxon>Metazoa</taxon>
        <taxon>Ecdysozoa</taxon>
        <taxon>Nematoda</taxon>
        <taxon>Chromadorea</taxon>
        <taxon>Rhabditida</taxon>
        <taxon>Tylenchina</taxon>
        <taxon>Panagrolaimomorpha</taxon>
        <taxon>Panagrolaimoidea</taxon>
        <taxon>Panagrolaimidae</taxon>
        <taxon>Panagrolaimus</taxon>
    </lineage>
</organism>
<reference evidence="2" key="1">
    <citation type="submission" date="2022-11" db="UniProtKB">
        <authorList>
            <consortium name="WormBaseParasite"/>
        </authorList>
    </citation>
    <scope>IDENTIFICATION</scope>
</reference>
<evidence type="ECO:0000313" key="2">
    <source>
        <dbReference type="WBParaSite" id="JU765_v2.g14473.t2"/>
    </source>
</evidence>
<name>A0AC34Q9R0_9BILA</name>
<proteinExistence type="predicted"/>
<dbReference type="WBParaSite" id="JU765_v2.g14473.t2">
    <property type="protein sequence ID" value="JU765_v2.g14473.t2"/>
    <property type="gene ID" value="JU765_v2.g14473"/>
</dbReference>
<dbReference type="Proteomes" id="UP000887576">
    <property type="component" value="Unplaced"/>
</dbReference>
<sequence length="547" mass="61944">MAQEQKPSQRCKCINPCCICLVTCAVIGYVVIAVCFFLLCPLAPTGRQWAARPNKTNLVPTPNATFPPLANTTILPPAANVTEYTQTLSTVCIVTQNMHVACIEDQAKVTRMTLKLKNELIRFEIKVLESEHYSEEDWQKCFTTIYIPAPCTCLQMDQRACEQDKEGAKEKFDYLLYLDSDDILCFFNFFIWSIQIKCFQTKEKPCAKQSLCYIIYSRDFQSVESQGCRNKVSLSGLRFGFTCTTDFCNDPSNYTDVTGELAKPGELKCYSSTNGTLGSLVKCPPDSKGCVVQYSVEITGRFCHNEKQFDNLTMQMCKKNGCNNVKFHNCYEGIAGTCDSVFNEYTRYLPSVKSRNCLELFYPNICVKTKLVSVDGKECVTHSCTHFDGNHYLYFKRNPTAKELMVEEGNITMTITQCNGENCNEPAQRSKVLECWVGLDKNCGENLAKPEKKPCLESKFCYLIQRFGTGCNEFRCDAPGTTNQTFDDDKSSSCFNTSNARYCRCSTNSCQKDLQFEEKPVEISMAEKYNFLAISWIIFLGFSFIFG</sequence>
<accession>A0AC34Q9R0</accession>
<protein>
    <submittedName>
        <fullName evidence="2">Uncharacterized protein</fullName>
    </submittedName>
</protein>
<evidence type="ECO:0000313" key="1">
    <source>
        <dbReference type="Proteomes" id="UP000887576"/>
    </source>
</evidence>